<comment type="caution">
    <text evidence="5">The sequence shown here is derived from an EMBL/GenBank/DDBJ whole genome shotgun (WGS) entry which is preliminary data.</text>
</comment>
<evidence type="ECO:0000313" key="6">
    <source>
        <dbReference type="Proteomes" id="UP001610563"/>
    </source>
</evidence>
<evidence type="ECO:0000313" key="5">
    <source>
        <dbReference type="EMBL" id="KAL2786505.1"/>
    </source>
</evidence>
<keyword evidence="2" id="KW-0175">Coiled coil</keyword>
<dbReference type="Pfam" id="PF24883">
    <property type="entry name" value="NPHP3_N"/>
    <property type="match status" value="1"/>
</dbReference>
<feature type="domain" description="DUF7708" evidence="3">
    <location>
        <begin position="146"/>
        <end position="293"/>
    </location>
</feature>
<keyword evidence="6" id="KW-1185">Reference proteome</keyword>
<accession>A0ABR4FTE1</accession>
<dbReference type="Pfam" id="PF24809">
    <property type="entry name" value="DUF7708"/>
    <property type="match status" value="1"/>
</dbReference>
<dbReference type="EMBL" id="JBFTWV010000116">
    <property type="protein sequence ID" value="KAL2786505.1"/>
    <property type="molecule type" value="Genomic_DNA"/>
</dbReference>
<feature type="domain" description="Nephrocystin 3-like N-terminal" evidence="4">
    <location>
        <begin position="387"/>
        <end position="551"/>
    </location>
</feature>
<keyword evidence="1" id="KW-0677">Repeat</keyword>
<evidence type="ECO:0000256" key="1">
    <source>
        <dbReference type="ARBA" id="ARBA00022737"/>
    </source>
</evidence>
<dbReference type="InterPro" id="IPR056884">
    <property type="entry name" value="NPHP3-like_N"/>
</dbReference>
<evidence type="ECO:0000256" key="2">
    <source>
        <dbReference type="SAM" id="Coils"/>
    </source>
</evidence>
<dbReference type="PANTHER" id="PTHR40619:SF3">
    <property type="entry name" value="FUNGAL STAND N-TERMINAL GOODBYE DOMAIN-CONTAINING PROTEIN"/>
    <property type="match status" value="1"/>
</dbReference>
<evidence type="ECO:0000259" key="4">
    <source>
        <dbReference type="Pfam" id="PF24883"/>
    </source>
</evidence>
<organism evidence="5 6">
    <name type="scientific">Aspergillus keveii</name>
    <dbReference type="NCBI Taxonomy" id="714993"/>
    <lineage>
        <taxon>Eukaryota</taxon>
        <taxon>Fungi</taxon>
        <taxon>Dikarya</taxon>
        <taxon>Ascomycota</taxon>
        <taxon>Pezizomycotina</taxon>
        <taxon>Eurotiomycetes</taxon>
        <taxon>Eurotiomycetidae</taxon>
        <taxon>Eurotiales</taxon>
        <taxon>Aspergillaceae</taxon>
        <taxon>Aspergillus</taxon>
        <taxon>Aspergillus subgen. Nidulantes</taxon>
    </lineage>
</organism>
<feature type="coiled-coil region" evidence="2">
    <location>
        <begin position="294"/>
        <end position="321"/>
    </location>
</feature>
<gene>
    <name evidence="5" type="ORF">BJX66DRAFT_342097</name>
</gene>
<proteinExistence type="predicted"/>
<dbReference type="InterPro" id="IPR056125">
    <property type="entry name" value="DUF7708"/>
</dbReference>
<evidence type="ECO:0000259" key="3">
    <source>
        <dbReference type="Pfam" id="PF24809"/>
    </source>
</evidence>
<sequence length="617" mass="70096">MMGKISRMLKHTKSFEVDGPAVVRLTDPVTEFIDNRVVIKPHSSLTQSNVLGRPILRPESGHQLTLPDGGVELDSEEHNEASTRYVHLAEVILSFESTLPTKYKTQFDIKAKHSWDEVIQEAKSAEAKYNDKGIGDSASKRARRFFRALQKRSAAVEGWMEVFPTQNLYANIICGGFKVVLRAATRMNAVKDFIIEALATIPDEVERAQLMMDCHQNILPSERLYRSVSQLYSTVFKLLEHIVLWFSQRLGHKILKAVMQQGEYERHLEAIVKEFKTSVSNVKAEADVCSQHRLRDLDRKVDRHQMELRELLQRLHDLLTNGSKLRPHLGDFQQLQGVRYQGKAISRQSLCDAVLRYSEDVPPRDLATMLLYGRDLSLKEQDRAVHVIESKQLKKWLLAPQSSILLVNGNASNLDLPASATSFVAAYFAQSLQSVPKSRLSCLYWFTNQHRDLQHDADANVHGALRSLIGQLLHTRNTFDLHFIKRRTAKAIRDKNDLDVLCNLFEELIHQLQENTVTFCIVDALACLEYECRKDVLFLVHRLCNIVRQSSRDGGLFKLLITHAGGAFWAASEFQSGMENLLVPENPSGNRMGFNDLIWDAGVGCRIEELRDSGQGM</sequence>
<protein>
    <submittedName>
        <fullName evidence="5">Uncharacterized protein</fullName>
    </submittedName>
</protein>
<name>A0ABR4FTE1_9EURO</name>
<reference evidence="5 6" key="1">
    <citation type="submission" date="2024-07" db="EMBL/GenBank/DDBJ databases">
        <title>Section-level genome sequencing and comparative genomics of Aspergillus sections Usti and Cavernicolus.</title>
        <authorList>
            <consortium name="Lawrence Berkeley National Laboratory"/>
            <person name="Nybo J.L."/>
            <person name="Vesth T.C."/>
            <person name="Theobald S."/>
            <person name="Frisvad J.C."/>
            <person name="Larsen T.O."/>
            <person name="Kjaerboelling I."/>
            <person name="Rothschild-Mancinelli K."/>
            <person name="Lyhne E.K."/>
            <person name="Kogle M.E."/>
            <person name="Barry K."/>
            <person name="Clum A."/>
            <person name="Na H."/>
            <person name="Ledsgaard L."/>
            <person name="Lin J."/>
            <person name="Lipzen A."/>
            <person name="Kuo A."/>
            <person name="Riley R."/>
            <person name="Mondo S."/>
            <person name="Labutti K."/>
            <person name="Haridas S."/>
            <person name="Pangalinan J."/>
            <person name="Salamov A.A."/>
            <person name="Simmons B.A."/>
            <person name="Magnuson J.K."/>
            <person name="Chen J."/>
            <person name="Drula E."/>
            <person name="Henrissat B."/>
            <person name="Wiebenga A."/>
            <person name="Lubbers R.J."/>
            <person name="Gomes A.C."/>
            <person name="Makela M.R."/>
            <person name="Stajich J."/>
            <person name="Grigoriev I.V."/>
            <person name="Mortensen U.H."/>
            <person name="De Vries R.P."/>
            <person name="Baker S.E."/>
            <person name="Andersen M.R."/>
        </authorList>
    </citation>
    <scope>NUCLEOTIDE SEQUENCE [LARGE SCALE GENOMIC DNA]</scope>
    <source>
        <strain evidence="5 6">CBS 209.92</strain>
    </source>
</reference>
<dbReference type="PANTHER" id="PTHR40619">
    <property type="entry name" value="FUNGAL STAND N-TERMINAL GOODBYE DOMAIN-CONTAINING PROTEIN"/>
    <property type="match status" value="1"/>
</dbReference>
<dbReference type="Proteomes" id="UP001610563">
    <property type="component" value="Unassembled WGS sequence"/>
</dbReference>